<comment type="caution">
    <text evidence="1">The sequence shown here is derived from an EMBL/GenBank/DDBJ whole genome shotgun (WGS) entry which is preliminary data.</text>
</comment>
<dbReference type="EMBL" id="NIRI02000042">
    <property type="protein sequence ID" value="KAG5451556.1"/>
    <property type="molecule type" value="Genomic_DNA"/>
</dbReference>
<organism evidence="1 2">
    <name type="scientific">Clonorchis sinensis</name>
    <name type="common">Chinese liver fluke</name>
    <dbReference type="NCBI Taxonomy" id="79923"/>
    <lineage>
        <taxon>Eukaryota</taxon>
        <taxon>Metazoa</taxon>
        <taxon>Spiralia</taxon>
        <taxon>Lophotrochozoa</taxon>
        <taxon>Platyhelminthes</taxon>
        <taxon>Trematoda</taxon>
        <taxon>Digenea</taxon>
        <taxon>Opisthorchiida</taxon>
        <taxon>Opisthorchiata</taxon>
        <taxon>Opisthorchiidae</taxon>
        <taxon>Clonorchis</taxon>
    </lineage>
</organism>
<gene>
    <name evidence="1" type="ORF">CSKR_201457</name>
</gene>
<evidence type="ECO:0000313" key="2">
    <source>
        <dbReference type="Proteomes" id="UP000286415"/>
    </source>
</evidence>
<proteinExistence type="predicted"/>
<dbReference type="AlphaFoldDB" id="A0A8T1MRR4"/>
<sequence length="61" mass="6871">ISRIDVKSKSLTMDRFKLHSTCGCVICGDVIPVNNFCYSYVLDWSSTEACVQNLDRNLLPT</sequence>
<evidence type="ECO:0000313" key="1">
    <source>
        <dbReference type="EMBL" id="KAG5451556.1"/>
    </source>
</evidence>
<accession>A0A8T1MRR4</accession>
<reference evidence="1 2" key="1">
    <citation type="journal article" date="2018" name="Biotechnol. Adv.">
        <title>Improved genomic resources and new bioinformatic workflow for the carcinogenic parasite Clonorchis sinensis: Biotechnological implications.</title>
        <authorList>
            <person name="Wang D."/>
            <person name="Korhonen P.K."/>
            <person name="Gasser R.B."/>
            <person name="Young N.D."/>
        </authorList>
    </citation>
    <scope>NUCLEOTIDE SEQUENCE [LARGE SCALE GENOMIC DNA]</scope>
    <source>
        <strain evidence="1">Cs-k2</strain>
    </source>
</reference>
<keyword evidence="2" id="KW-1185">Reference proteome</keyword>
<dbReference type="Proteomes" id="UP000286415">
    <property type="component" value="Unassembled WGS sequence"/>
</dbReference>
<protein>
    <submittedName>
        <fullName evidence="1">Uncharacterized protein</fullName>
    </submittedName>
</protein>
<reference evidence="1 2" key="2">
    <citation type="journal article" date="2021" name="Genomics">
        <title>High-quality reference genome for Clonorchis sinensis.</title>
        <authorList>
            <person name="Young N.D."/>
            <person name="Stroehlein A.J."/>
            <person name="Kinkar L."/>
            <person name="Wang T."/>
            <person name="Sohn W.M."/>
            <person name="Chang B.C.H."/>
            <person name="Kaur P."/>
            <person name="Weisz D."/>
            <person name="Dudchenko O."/>
            <person name="Aiden E.L."/>
            <person name="Korhonen P.K."/>
            <person name="Gasser R.B."/>
        </authorList>
    </citation>
    <scope>NUCLEOTIDE SEQUENCE [LARGE SCALE GENOMIC DNA]</scope>
    <source>
        <strain evidence="1">Cs-k2</strain>
    </source>
</reference>
<name>A0A8T1MRR4_CLOSI</name>
<feature type="non-terminal residue" evidence="1">
    <location>
        <position position="1"/>
    </location>
</feature>